<dbReference type="RefSeq" id="WP_130422182.1">
    <property type="nucleotide sequence ID" value="NZ_SHKW01000001.1"/>
</dbReference>
<name>A0A4Q7Z1W3_9BACT</name>
<dbReference type="InterPro" id="IPR046038">
    <property type="entry name" value="DUF5996"/>
</dbReference>
<organism evidence="1 2">
    <name type="scientific">Edaphobacter modestus</name>
    <dbReference type="NCBI Taxonomy" id="388466"/>
    <lineage>
        <taxon>Bacteria</taxon>
        <taxon>Pseudomonadati</taxon>
        <taxon>Acidobacteriota</taxon>
        <taxon>Terriglobia</taxon>
        <taxon>Terriglobales</taxon>
        <taxon>Acidobacteriaceae</taxon>
        <taxon>Edaphobacter</taxon>
    </lineage>
</organism>
<keyword evidence="2" id="KW-1185">Reference proteome</keyword>
<dbReference type="EMBL" id="SHKW01000001">
    <property type="protein sequence ID" value="RZU43543.1"/>
    <property type="molecule type" value="Genomic_DNA"/>
</dbReference>
<accession>A0A4Q7Z1W3</accession>
<gene>
    <name evidence="1" type="ORF">BDD14_5212</name>
</gene>
<sequence length="302" mass="34268">MSAAAWPELPWSDWSETADTLHMWTQIVGKTRLALTPLQNHWWNVPLYVTARGLTTSAMDYGDDVLDIEFDFLNHQLLMRLGSGKSQSLALKPKSVAEFYREYFQCLDALGVSVKIWPMPVEVKDPIRFDLDTQHNAYDPEYVHRFWQVLVHAEKVFRAWAPGFLGKVSPAHFFWGSFDFVVTRFSGRPAQPRAGADSIQREAYSHEVISAGFWPGNGGYGAAAFYCYAAPVPPDLSEKNISPAAAKWDNTLGEYVFLYDDVRRQASPEAALLEFFENAYSAAADSAKWDRNTLERKPQEVR</sequence>
<reference evidence="1 2" key="1">
    <citation type="submission" date="2019-02" db="EMBL/GenBank/DDBJ databases">
        <title>Genomic Encyclopedia of Archaeal and Bacterial Type Strains, Phase II (KMG-II): from individual species to whole genera.</title>
        <authorList>
            <person name="Goeker M."/>
        </authorList>
    </citation>
    <scope>NUCLEOTIDE SEQUENCE [LARGE SCALE GENOMIC DNA]</scope>
    <source>
        <strain evidence="1 2">DSM 18101</strain>
    </source>
</reference>
<dbReference type="Proteomes" id="UP000292958">
    <property type="component" value="Unassembled WGS sequence"/>
</dbReference>
<evidence type="ECO:0000313" key="1">
    <source>
        <dbReference type="EMBL" id="RZU43543.1"/>
    </source>
</evidence>
<dbReference type="Pfam" id="PF19459">
    <property type="entry name" value="DUF5996"/>
    <property type="match status" value="1"/>
</dbReference>
<protein>
    <submittedName>
        <fullName evidence="1">Uncharacterized protein</fullName>
    </submittedName>
</protein>
<dbReference type="AlphaFoldDB" id="A0A4Q7Z1W3"/>
<evidence type="ECO:0000313" key="2">
    <source>
        <dbReference type="Proteomes" id="UP000292958"/>
    </source>
</evidence>
<dbReference type="OrthoDB" id="9800945at2"/>
<proteinExistence type="predicted"/>
<comment type="caution">
    <text evidence="1">The sequence shown here is derived from an EMBL/GenBank/DDBJ whole genome shotgun (WGS) entry which is preliminary data.</text>
</comment>